<reference evidence="1" key="2">
    <citation type="submission" date="2015-06" db="UniProtKB">
        <authorList>
            <consortium name="EnsemblProtists"/>
        </authorList>
    </citation>
    <scope>IDENTIFICATION</scope>
    <source>
        <strain evidence="1">Emoy2</strain>
    </source>
</reference>
<name>M4BQL9_HYAAE</name>
<organism evidence="1 2">
    <name type="scientific">Hyaloperonospora arabidopsidis (strain Emoy2)</name>
    <name type="common">Downy mildew agent</name>
    <name type="synonym">Peronospora arabidopsidis</name>
    <dbReference type="NCBI Taxonomy" id="559515"/>
    <lineage>
        <taxon>Eukaryota</taxon>
        <taxon>Sar</taxon>
        <taxon>Stramenopiles</taxon>
        <taxon>Oomycota</taxon>
        <taxon>Peronosporomycetes</taxon>
        <taxon>Peronosporales</taxon>
        <taxon>Peronosporaceae</taxon>
        <taxon>Hyaloperonospora</taxon>
    </lineage>
</organism>
<protein>
    <submittedName>
        <fullName evidence="1">Uncharacterized protein</fullName>
    </submittedName>
</protein>
<dbReference type="InParanoid" id="M4BQL9"/>
<reference evidence="2" key="1">
    <citation type="journal article" date="2010" name="Science">
        <title>Signatures of adaptation to obligate biotrophy in the Hyaloperonospora arabidopsidis genome.</title>
        <authorList>
            <person name="Baxter L."/>
            <person name="Tripathy S."/>
            <person name="Ishaque N."/>
            <person name="Boot N."/>
            <person name="Cabral A."/>
            <person name="Kemen E."/>
            <person name="Thines M."/>
            <person name="Ah-Fong A."/>
            <person name="Anderson R."/>
            <person name="Badejoko W."/>
            <person name="Bittner-Eddy P."/>
            <person name="Boore J.L."/>
            <person name="Chibucos M.C."/>
            <person name="Coates M."/>
            <person name="Dehal P."/>
            <person name="Delehaunty K."/>
            <person name="Dong S."/>
            <person name="Downton P."/>
            <person name="Dumas B."/>
            <person name="Fabro G."/>
            <person name="Fronick C."/>
            <person name="Fuerstenberg S.I."/>
            <person name="Fulton L."/>
            <person name="Gaulin E."/>
            <person name="Govers F."/>
            <person name="Hughes L."/>
            <person name="Humphray S."/>
            <person name="Jiang R.H."/>
            <person name="Judelson H."/>
            <person name="Kamoun S."/>
            <person name="Kyung K."/>
            <person name="Meijer H."/>
            <person name="Minx P."/>
            <person name="Morris P."/>
            <person name="Nelson J."/>
            <person name="Phuntumart V."/>
            <person name="Qutob D."/>
            <person name="Rehmany A."/>
            <person name="Rougon-Cardoso A."/>
            <person name="Ryden P."/>
            <person name="Torto-Alalibo T."/>
            <person name="Studholme D."/>
            <person name="Wang Y."/>
            <person name="Win J."/>
            <person name="Wood J."/>
            <person name="Clifton S.W."/>
            <person name="Rogers J."/>
            <person name="Van den Ackerveken G."/>
            <person name="Jones J.D."/>
            <person name="McDowell J.M."/>
            <person name="Beynon J."/>
            <person name="Tyler B.M."/>
        </authorList>
    </citation>
    <scope>NUCLEOTIDE SEQUENCE [LARGE SCALE GENOMIC DNA]</scope>
    <source>
        <strain evidence="2">Emoy2</strain>
    </source>
</reference>
<evidence type="ECO:0000313" key="2">
    <source>
        <dbReference type="Proteomes" id="UP000011713"/>
    </source>
</evidence>
<dbReference type="Proteomes" id="UP000011713">
    <property type="component" value="Unassembled WGS sequence"/>
</dbReference>
<dbReference type="EnsemblProtists" id="HpaT808708">
    <property type="protein sequence ID" value="HpaP808708"/>
    <property type="gene ID" value="HpaG808708"/>
</dbReference>
<sequence>MAHWTARTNTSCRHRDSIETYWPTAYWRSGSSCGRSDTHRCDRRAEQLQGPGVVAAPE</sequence>
<proteinExistence type="predicted"/>
<accession>M4BQL9</accession>
<evidence type="ECO:0000313" key="1">
    <source>
        <dbReference type="EnsemblProtists" id="HpaP808708"/>
    </source>
</evidence>
<dbReference type="VEuPathDB" id="FungiDB:HpaG808708"/>
<dbReference type="AlphaFoldDB" id="M4BQL9"/>
<keyword evidence="2" id="KW-1185">Reference proteome</keyword>
<dbReference type="EMBL" id="JH598582">
    <property type="status" value="NOT_ANNOTATED_CDS"/>
    <property type="molecule type" value="Genomic_DNA"/>
</dbReference>
<dbReference type="HOGENOM" id="CLU_2983196_0_0_1"/>